<feature type="domain" description="DNA-directed DNA polymerase family B mitochondria/virus" evidence="9">
    <location>
        <begin position="193"/>
        <end position="225"/>
    </location>
</feature>
<dbReference type="Pfam" id="PF03175">
    <property type="entry name" value="DNA_pol_B_2"/>
    <property type="match status" value="1"/>
</dbReference>
<keyword evidence="3" id="KW-0808">Transferase</keyword>
<dbReference type="PANTHER" id="PTHR33568:SF3">
    <property type="entry name" value="DNA-DIRECTED DNA POLYMERASE"/>
    <property type="match status" value="1"/>
</dbReference>
<keyword evidence="7" id="KW-0238">DNA-binding</keyword>
<keyword evidence="5" id="KW-0235">DNA replication</keyword>
<dbReference type="GO" id="GO:0003677">
    <property type="term" value="F:DNA binding"/>
    <property type="evidence" value="ECO:0007669"/>
    <property type="project" value="UniProtKB-KW"/>
</dbReference>
<dbReference type="SUPFAM" id="SSF56672">
    <property type="entry name" value="DNA/RNA polymerases"/>
    <property type="match status" value="1"/>
</dbReference>
<dbReference type="PANTHER" id="PTHR33568">
    <property type="entry name" value="DNA POLYMERASE"/>
    <property type="match status" value="1"/>
</dbReference>
<evidence type="ECO:0000256" key="5">
    <source>
        <dbReference type="ARBA" id="ARBA00022705"/>
    </source>
</evidence>
<dbReference type="GO" id="GO:0006260">
    <property type="term" value="P:DNA replication"/>
    <property type="evidence" value="ECO:0007669"/>
    <property type="project" value="UniProtKB-KW"/>
</dbReference>
<evidence type="ECO:0000256" key="7">
    <source>
        <dbReference type="ARBA" id="ARBA00023125"/>
    </source>
</evidence>
<gene>
    <name evidence="10" type="ORF">CRE_15015</name>
</gene>
<evidence type="ECO:0000256" key="8">
    <source>
        <dbReference type="ARBA" id="ARBA00049244"/>
    </source>
</evidence>
<evidence type="ECO:0000256" key="1">
    <source>
        <dbReference type="ARBA" id="ARBA00005755"/>
    </source>
</evidence>
<evidence type="ECO:0000256" key="2">
    <source>
        <dbReference type="ARBA" id="ARBA00012417"/>
    </source>
</evidence>
<dbReference type="GO" id="GO:0000166">
    <property type="term" value="F:nucleotide binding"/>
    <property type="evidence" value="ECO:0007669"/>
    <property type="project" value="InterPro"/>
</dbReference>
<dbReference type="InterPro" id="IPR004868">
    <property type="entry name" value="DNA-dir_DNA_pol_B_mt/vir"/>
</dbReference>
<name>E3NIQ3_CAERE</name>
<accession>E3NIQ3</accession>
<dbReference type="InParanoid" id="E3NIQ3"/>
<dbReference type="InterPro" id="IPR043502">
    <property type="entry name" value="DNA/RNA_pol_sf"/>
</dbReference>
<reference evidence="10" key="1">
    <citation type="submission" date="2007-07" db="EMBL/GenBank/DDBJ databases">
        <title>PCAP assembly of the Caenorhabditis remanei genome.</title>
        <authorList>
            <consortium name="The Caenorhabditis remanei Sequencing Consortium"/>
            <person name="Wilson R.K."/>
        </authorList>
    </citation>
    <scope>NUCLEOTIDE SEQUENCE [LARGE SCALE GENOMIC DNA]</scope>
    <source>
        <strain evidence="10">PB4641</strain>
    </source>
</reference>
<protein>
    <recommendedName>
        <fullName evidence="2">DNA-directed DNA polymerase</fullName>
        <ecNumber evidence="2">2.7.7.7</ecNumber>
    </recommendedName>
</protein>
<keyword evidence="4" id="KW-0548">Nucleotidyltransferase</keyword>
<sequence length="263" mass="30516">MKHLFLITIIATESRWNRSKQRCKHAKFNMDECWTDPIPIDDIRMGHKHRLEFILTCATAEVQSECAKAGCQSKCEHTESERAFSGTYATVELKKALELGYKIVQVYHGVEYKNWVENNADGEGGLFTSYINSMMAEKIVSCIQTFKNPFLFKFQYSSGWPSNVNTDEEKAEYCQGYWEKEHIRLDDWTRFVKNAGKRAVAKLLLNSLWGKFAQRVDREHTEIVIDPSKFWKLVNDTSIALLDVRPVNDVVVIKYRKKAETQV</sequence>
<evidence type="ECO:0000256" key="6">
    <source>
        <dbReference type="ARBA" id="ARBA00022932"/>
    </source>
</evidence>
<dbReference type="AlphaFoldDB" id="E3NIQ3"/>
<dbReference type="OrthoDB" id="5876545at2759"/>
<comment type="catalytic activity">
    <reaction evidence="8">
        <text>DNA(n) + a 2'-deoxyribonucleoside 5'-triphosphate = DNA(n+1) + diphosphate</text>
        <dbReference type="Rhea" id="RHEA:22508"/>
        <dbReference type="Rhea" id="RHEA-COMP:17339"/>
        <dbReference type="Rhea" id="RHEA-COMP:17340"/>
        <dbReference type="ChEBI" id="CHEBI:33019"/>
        <dbReference type="ChEBI" id="CHEBI:61560"/>
        <dbReference type="ChEBI" id="CHEBI:173112"/>
        <dbReference type="EC" id="2.7.7.7"/>
    </reaction>
</comment>
<evidence type="ECO:0000313" key="10">
    <source>
        <dbReference type="EMBL" id="EFO99293.1"/>
    </source>
</evidence>
<dbReference type="EMBL" id="DS268710">
    <property type="protein sequence ID" value="EFO99293.1"/>
    <property type="molecule type" value="Genomic_DNA"/>
</dbReference>
<keyword evidence="6" id="KW-0239">DNA-directed DNA polymerase</keyword>
<evidence type="ECO:0000256" key="3">
    <source>
        <dbReference type="ARBA" id="ARBA00022679"/>
    </source>
</evidence>
<evidence type="ECO:0000256" key="4">
    <source>
        <dbReference type="ARBA" id="ARBA00022695"/>
    </source>
</evidence>
<dbReference type="Gene3D" id="1.10.287.690">
    <property type="entry name" value="Helix hairpin bin"/>
    <property type="match status" value="1"/>
</dbReference>
<proteinExistence type="inferred from homology"/>
<organism evidence="11">
    <name type="scientific">Caenorhabditis remanei</name>
    <name type="common">Caenorhabditis vulgaris</name>
    <dbReference type="NCBI Taxonomy" id="31234"/>
    <lineage>
        <taxon>Eukaryota</taxon>
        <taxon>Metazoa</taxon>
        <taxon>Ecdysozoa</taxon>
        <taxon>Nematoda</taxon>
        <taxon>Chromadorea</taxon>
        <taxon>Rhabditida</taxon>
        <taxon>Rhabditina</taxon>
        <taxon>Rhabditomorpha</taxon>
        <taxon>Rhabditoidea</taxon>
        <taxon>Rhabditidae</taxon>
        <taxon>Peloderinae</taxon>
        <taxon>Caenorhabditis</taxon>
    </lineage>
</organism>
<evidence type="ECO:0000259" key="9">
    <source>
        <dbReference type="Pfam" id="PF03175"/>
    </source>
</evidence>
<evidence type="ECO:0000313" key="11">
    <source>
        <dbReference type="Proteomes" id="UP000008281"/>
    </source>
</evidence>
<comment type="similarity">
    <text evidence="1">Belongs to the DNA polymerase type-B family.</text>
</comment>
<dbReference type="GO" id="GO:0003887">
    <property type="term" value="F:DNA-directed DNA polymerase activity"/>
    <property type="evidence" value="ECO:0007669"/>
    <property type="project" value="UniProtKB-KW"/>
</dbReference>
<keyword evidence="11" id="KW-1185">Reference proteome</keyword>
<dbReference type="Proteomes" id="UP000008281">
    <property type="component" value="Unassembled WGS sequence"/>
</dbReference>
<dbReference type="EC" id="2.7.7.7" evidence="2"/>
<dbReference type="eggNOG" id="ENOG502QQ9V">
    <property type="taxonomic scope" value="Eukaryota"/>
</dbReference>
<dbReference type="HOGENOM" id="CLU_1058607_0_0_1"/>